<accession>A0A9Q1BC60</accession>
<comment type="subcellular location">
    <subcellularLocation>
        <location evidence="1">Membrane</location>
        <topology evidence="1">Multi-pass membrane protein</topology>
    </subcellularLocation>
</comment>
<organism evidence="12 13">
    <name type="scientific">Holothuria leucospilota</name>
    <name type="common">Black long sea cucumber</name>
    <name type="synonym">Mertensiothuria leucospilota</name>
    <dbReference type="NCBI Taxonomy" id="206669"/>
    <lineage>
        <taxon>Eukaryota</taxon>
        <taxon>Metazoa</taxon>
        <taxon>Echinodermata</taxon>
        <taxon>Eleutherozoa</taxon>
        <taxon>Echinozoa</taxon>
        <taxon>Holothuroidea</taxon>
        <taxon>Aspidochirotacea</taxon>
        <taxon>Aspidochirotida</taxon>
        <taxon>Holothuriidae</taxon>
        <taxon>Holothuria</taxon>
    </lineage>
</organism>
<evidence type="ECO:0000256" key="7">
    <source>
        <dbReference type="ARBA" id="ARBA00023303"/>
    </source>
</evidence>
<evidence type="ECO:0000256" key="1">
    <source>
        <dbReference type="ARBA" id="ARBA00004141"/>
    </source>
</evidence>
<feature type="compositionally biased region" description="Basic and acidic residues" evidence="9">
    <location>
        <begin position="372"/>
        <end position="396"/>
    </location>
</feature>
<keyword evidence="4 10" id="KW-1133">Transmembrane helix</keyword>
<dbReference type="GO" id="GO:0005886">
    <property type="term" value="C:plasma membrane"/>
    <property type="evidence" value="ECO:0007669"/>
    <property type="project" value="TreeGrafter"/>
</dbReference>
<dbReference type="InterPro" id="IPR013099">
    <property type="entry name" value="K_chnl_dom"/>
</dbReference>
<keyword evidence="3 8" id="KW-0812">Transmembrane</keyword>
<dbReference type="InterPro" id="IPR003280">
    <property type="entry name" value="2pore_dom_K_chnl"/>
</dbReference>
<feature type="transmembrane region" description="Helical" evidence="10">
    <location>
        <begin position="637"/>
        <end position="657"/>
    </location>
</feature>
<name>A0A9Q1BC60_HOLLE</name>
<keyword evidence="7 8" id="KW-0407">Ion channel</keyword>
<protein>
    <submittedName>
        <fullName evidence="12">Potassium channel subfamily K member 18</fullName>
    </submittedName>
</protein>
<evidence type="ECO:0000256" key="8">
    <source>
        <dbReference type="RuleBase" id="RU003857"/>
    </source>
</evidence>
<dbReference type="OrthoDB" id="10048772at2759"/>
<feature type="transmembrane region" description="Helical" evidence="10">
    <location>
        <begin position="41"/>
        <end position="65"/>
    </location>
</feature>
<feature type="domain" description="Potassium channel" evidence="11">
    <location>
        <begin position="132"/>
        <end position="189"/>
    </location>
</feature>
<feature type="region of interest" description="Disordered" evidence="9">
    <location>
        <begin position="613"/>
        <end position="632"/>
    </location>
</feature>
<feature type="compositionally biased region" description="Basic and acidic residues" evidence="9">
    <location>
        <begin position="295"/>
        <end position="305"/>
    </location>
</feature>
<evidence type="ECO:0000256" key="3">
    <source>
        <dbReference type="ARBA" id="ARBA00022692"/>
    </source>
</evidence>
<gene>
    <name evidence="12" type="ORF">HOLleu_41935</name>
</gene>
<evidence type="ECO:0000313" key="12">
    <source>
        <dbReference type="EMBL" id="KAJ8020088.1"/>
    </source>
</evidence>
<feature type="transmembrane region" description="Helical" evidence="10">
    <location>
        <begin position="694"/>
        <end position="716"/>
    </location>
</feature>
<dbReference type="SUPFAM" id="SSF81324">
    <property type="entry name" value="Voltage-gated potassium channels"/>
    <property type="match status" value="2"/>
</dbReference>
<feature type="compositionally biased region" description="Basic residues" evidence="9">
    <location>
        <begin position="210"/>
        <end position="249"/>
    </location>
</feature>
<dbReference type="Pfam" id="PF07885">
    <property type="entry name" value="Ion_trans_2"/>
    <property type="match status" value="2"/>
</dbReference>
<feature type="compositionally biased region" description="Polar residues" evidence="9">
    <location>
        <begin position="316"/>
        <end position="327"/>
    </location>
</feature>
<evidence type="ECO:0000256" key="6">
    <source>
        <dbReference type="ARBA" id="ARBA00023136"/>
    </source>
</evidence>
<evidence type="ECO:0000256" key="4">
    <source>
        <dbReference type="ARBA" id="ARBA00022989"/>
    </source>
</evidence>
<feature type="region of interest" description="Disordered" evidence="9">
    <location>
        <begin position="210"/>
        <end position="396"/>
    </location>
</feature>
<comment type="similarity">
    <text evidence="8">Belongs to the two pore domain potassium channel (TC 1.A.1.8) family.</text>
</comment>
<dbReference type="Gene3D" id="1.10.287.70">
    <property type="match status" value="2"/>
</dbReference>
<keyword evidence="13" id="KW-1185">Reference proteome</keyword>
<keyword evidence="5 8" id="KW-0406">Ion transport</keyword>
<proteinExistence type="inferred from homology"/>
<keyword evidence="2 8" id="KW-0813">Transport</keyword>
<dbReference type="GO" id="GO:0022841">
    <property type="term" value="F:potassium ion leak channel activity"/>
    <property type="evidence" value="ECO:0007669"/>
    <property type="project" value="TreeGrafter"/>
</dbReference>
<keyword evidence="6 10" id="KW-0472">Membrane</keyword>
<evidence type="ECO:0000256" key="10">
    <source>
        <dbReference type="SAM" id="Phobius"/>
    </source>
</evidence>
<evidence type="ECO:0000256" key="2">
    <source>
        <dbReference type="ARBA" id="ARBA00022448"/>
    </source>
</evidence>
<feature type="transmembrane region" description="Helical" evidence="10">
    <location>
        <begin position="669"/>
        <end position="687"/>
    </location>
</feature>
<dbReference type="GO" id="GO:0015271">
    <property type="term" value="F:outward rectifier potassium channel activity"/>
    <property type="evidence" value="ECO:0007669"/>
    <property type="project" value="TreeGrafter"/>
</dbReference>
<evidence type="ECO:0000256" key="9">
    <source>
        <dbReference type="SAM" id="MobiDB-lite"/>
    </source>
</evidence>
<evidence type="ECO:0000259" key="11">
    <source>
        <dbReference type="Pfam" id="PF07885"/>
    </source>
</evidence>
<feature type="compositionally biased region" description="Acidic residues" evidence="9">
    <location>
        <begin position="613"/>
        <end position="623"/>
    </location>
</feature>
<dbReference type="PANTHER" id="PTHR11003:SF330">
    <property type="entry name" value="POTASSIUM CHANNEL DOMAIN-CONTAINING PROTEIN"/>
    <property type="match status" value="1"/>
</dbReference>
<dbReference type="PANTHER" id="PTHR11003">
    <property type="entry name" value="POTASSIUM CHANNEL, SUBFAMILY K"/>
    <property type="match status" value="1"/>
</dbReference>
<dbReference type="EMBL" id="JAIZAY010000023">
    <property type="protein sequence ID" value="KAJ8020088.1"/>
    <property type="molecule type" value="Genomic_DNA"/>
</dbReference>
<feature type="transmembrane region" description="Helical" evidence="10">
    <location>
        <begin position="167"/>
        <end position="189"/>
    </location>
</feature>
<evidence type="ECO:0000313" key="13">
    <source>
        <dbReference type="Proteomes" id="UP001152320"/>
    </source>
</evidence>
<feature type="transmembrane region" description="Helical" evidence="10">
    <location>
        <begin position="134"/>
        <end position="155"/>
    </location>
</feature>
<dbReference type="AlphaFoldDB" id="A0A9Q1BC60"/>
<feature type="region of interest" description="Disordered" evidence="9">
    <location>
        <begin position="436"/>
        <end position="519"/>
    </location>
</feature>
<dbReference type="Proteomes" id="UP001152320">
    <property type="component" value="Chromosome 23"/>
</dbReference>
<comment type="caution">
    <text evidence="12">The sequence shown here is derived from an EMBL/GenBank/DDBJ whole genome shotgun (WGS) entry which is preliminary data.</text>
</comment>
<sequence length="737" mass="83291">MEAREANQAMLDLEEQMERARERPSAAAQCLRYSRLFIQFLFSYVGLTAMLIAYLLMGAIVFQGIEKQKEENFRLDAEEQMKAFFNKLFDQSKSLNKTGWTIYALENIGGVRKNLSRGLMYDDWYEVVNPKVKWTFFGSVLFSLTVLSTIGYGHIAPVTWVGQMFCIIYALVGIPLMLLVLTNVGRVLANSARLLYIMYSSRLCQKVRCHTRKRKKGRGRSSRKKRGKRGSQKSTKSLKRSSSRKKTLKKAPTQTIVRVDNDSKSPKTRPVSLDVEIMNSTGSRLPPSYDESNEMEERMSEDRESAISFLTDKSRPTSIARQMSMPSPISEERGETSSTSTGNCPLPRAGIAVIDEANEFDDDCPMTPEGDDSIRYENDNEDKQPSIRTISKDASARRKVEFSANEYSEYGGQFGEEKFPRQRSCIEFGQLDRSNTYSNKVHDKPQCSASEVLQAPGSRPKDELASISQSDTRVRPTPSIHSDSKSVRSGAGSSRSASDCTTRTCDTTKTGGGTYPRKKPKQKWVLMKPPTLRTLHRSKRDLKLIDSTLAIRLANYDKLLGSSREDLSTAIPEFTCCDNNKLLTEIAERGFDQASQPLIEDYDKKRGRRKLELEDDSDYDSDDSSNPSKGEIQVSDIPISPVIIFFFGYITFGAILFSRLEPHWTFFEAFYFCFITLTTIGFGDYVPDHRLHNLIACCLYTMVGMAVTSMCIALMMKKFVTSVKNFAVRIGIMEPEE</sequence>
<feature type="compositionally biased region" description="Low complexity" evidence="9">
    <location>
        <begin position="487"/>
        <end position="509"/>
    </location>
</feature>
<evidence type="ECO:0000256" key="5">
    <source>
        <dbReference type="ARBA" id="ARBA00023065"/>
    </source>
</evidence>
<dbReference type="PRINTS" id="PR01333">
    <property type="entry name" value="2POREKCHANEL"/>
</dbReference>
<dbReference type="GO" id="GO:0030322">
    <property type="term" value="P:stabilization of membrane potential"/>
    <property type="evidence" value="ECO:0007669"/>
    <property type="project" value="TreeGrafter"/>
</dbReference>
<reference evidence="12" key="1">
    <citation type="submission" date="2021-10" db="EMBL/GenBank/DDBJ databases">
        <title>Tropical sea cucumber genome reveals ecological adaptation and Cuvierian tubules defense mechanism.</title>
        <authorList>
            <person name="Chen T."/>
        </authorList>
    </citation>
    <scope>NUCLEOTIDE SEQUENCE</scope>
    <source>
        <strain evidence="12">Nanhai2018</strain>
        <tissue evidence="12">Muscle</tissue>
    </source>
</reference>
<feature type="domain" description="Potassium channel" evidence="11">
    <location>
        <begin position="645"/>
        <end position="719"/>
    </location>
</feature>